<dbReference type="Pfam" id="PF03747">
    <property type="entry name" value="ADP_ribosyl_GH"/>
    <property type="match status" value="1"/>
</dbReference>
<dbReference type="Proteomes" id="UP000604341">
    <property type="component" value="Unassembled WGS sequence"/>
</dbReference>
<dbReference type="PANTHER" id="PTHR16222:SF12">
    <property type="entry name" value="ADP-RIBOSYLGLYCOHYDROLASE-RELATED"/>
    <property type="match status" value="1"/>
</dbReference>
<dbReference type="GO" id="GO:0016787">
    <property type="term" value="F:hydrolase activity"/>
    <property type="evidence" value="ECO:0007669"/>
    <property type="project" value="UniProtKB-KW"/>
</dbReference>
<dbReference type="InterPro" id="IPR005502">
    <property type="entry name" value="Ribosyl_crysJ1"/>
</dbReference>
<dbReference type="EMBL" id="BMPE01000005">
    <property type="protein sequence ID" value="GGL02843.1"/>
    <property type="molecule type" value="Genomic_DNA"/>
</dbReference>
<dbReference type="Gene3D" id="1.10.4080.10">
    <property type="entry name" value="ADP-ribosylation/Crystallin J1"/>
    <property type="match status" value="1"/>
</dbReference>
<reference evidence="2" key="1">
    <citation type="journal article" date="2019" name="Int. J. Syst. Evol. Microbiol.">
        <title>The Global Catalogue of Microorganisms (GCM) 10K type strain sequencing project: providing services to taxonomists for standard genome sequencing and annotation.</title>
        <authorList>
            <consortium name="The Broad Institute Genomics Platform"/>
            <consortium name="The Broad Institute Genome Sequencing Center for Infectious Disease"/>
            <person name="Wu L."/>
            <person name="Ma J."/>
        </authorList>
    </citation>
    <scope>NUCLEOTIDE SEQUENCE [LARGE SCALE GENOMIC DNA]</scope>
    <source>
        <strain evidence="2">JCM 19173</strain>
    </source>
</reference>
<accession>A0ABQ2FLI3</accession>
<proteinExistence type="predicted"/>
<evidence type="ECO:0000313" key="2">
    <source>
        <dbReference type="Proteomes" id="UP000604341"/>
    </source>
</evidence>
<keyword evidence="1" id="KW-0378">Hydrolase</keyword>
<gene>
    <name evidence="1" type="ORF">GCM10010844_21780</name>
</gene>
<comment type="caution">
    <text evidence="1">The sequence shown here is derived from an EMBL/GenBank/DDBJ whole genome shotgun (WGS) entry which is preliminary data.</text>
</comment>
<keyword evidence="2" id="KW-1185">Reference proteome</keyword>
<protein>
    <submittedName>
        <fullName evidence="1">Hydrolase</fullName>
    </submittedName>
</protein>
<organism evidence="1 2">
    <name type="scientific">Deinococcus radiotolerans</name>
    <dbReference type="NCBI Taxonomy" id="1309407"/>
    <lineage>
        <taxon>Bacteria</taxon>
        <taxon>Thermotogati</taxon>
        <taxon>Deinococcota</taxon>
        <taxon>Deinococci</taxon>
        <taxon>Deinococcales</taxon>
        <taxon>Deinococcaceae</taxon>
        <taxon>Deinococcus</taxon>
    </lineage>
</organism>
<dbReference type="InterPro" id="IPR050792">
    <property type="entry name" value="ADP-ribosylglycohydrolase"/>
</dbReference>
<dbReference type="PANTHER" id="PTHR16222">
    <property type="entry name" value="ADP-RIBOSYLGLYCOHYDROLASE"/>
    <property type="match status" value="1"/>
</dbReference>
<dbReference type="InterPro" id="IPR036705">
    <property type="entry name" value="Ribosyl_crysJ1_sf"/>
</dbReference>
<name>A0ABQ2FLI3_9DEIO</name>
<evidence type="ECO:0000313" key="1">
    <source>
        <dbReference type="EMBL" id="GGL02843.1"/>
    </source>
</evidence>
<sequence length="308" mass="33396">MSTAHSQIVSRIDETRLQRALRSLDGLTLGDQFGELFFLEVTQFEDLVGNRKVPEQAWHYTDDTEMALSVVLNLRQHGKIDQDSLMHSFALRHDMTRGYGPSMRRVLSDVREGAAWRTTIAGTFEGQGSWGNGSAMRAGPIGAYFADDLPACIEQSQLSSLATHTHPEAVAGALAVAVSAALACHDSKPSPAEFILAVADYIPDSEVRSRLLRASRLAPGTSPVHAGHMLGNGSEISAPDTVPFAVWCAAQHLGDYEEALWNAVSAGGDRDTICAIVGSIVAMSSRTTLPANWMSLMEPYPQWFREAL</sequence>
<dbReference type="SUPFAM" id="SSF101478">
    <property type="entry name" value="ADP-ribosylglycohydrolase"/>
    <property type="match status" value="1"/>
</dbReference>